<organism evidence="2 3">
    <name type="scientific">Candidatus Falkowbacteria bacterium CG10_big_fil_rev_8_21_14_0_10_37_6</name>
    <dbReference type="NCBI Taxonomy" id="1974563"/>
    <lineage>
        <taxon>Bacteria</taxon>
        <taxon>Candidatus Falkowiibacteriota</taxon>
    </lineage>
</organism>
<name>A0A2H0V929_9BACT</name>
<protein>
    <recommendedName>
        <fullName evidence="4">Membrane transport protein MMPL domain-containing protein</fullName>
    </recommendedName>
</protein>
<sequence length="244" mass="27264">MKTKAVGVVGFFLIFTTVFLYGNLDVKRAGILDNAIMNVNDPYFVMDQKVKALIPKGLKTGEQVIFVIPFQGDLTKNDLEIIQLITERTKEALPNIGVLSLSIAAHYKDIEGELTNNSYITNETLADPKFDLAAWKEAIKKDPGVYGLLIGRNFDYAQVILFLPVDCDEVETFWRIVELLEGRSISIIERYFKQDIYPTGDFAKVLPGGWVMGRGLTDAALLSDVLKLSTLGLMLTGMLFFIQL</sequence>
<evidence type="ECO:0000313" key="2">
    <source>
        <dbReference type="EMBL" id="PIR94879.1"/>
    </source>
</evidence>
<evidence type="ECO:0000313" key="3">
    <source>
        <dbReference type="Proteomes" id="UP000228614"/>
    </source>
</evidence>
<evidence type="ECO:0000256" key="1">
    <source>
        <dbReference type="SAM" id="Phobius"/>
    </source>
</evidence>
<dbReference type="Proteomes" id="UP000228614">
    <property type="component" value="Unassembled WGS sequence"/>
</dbReference>
<accession>A0A2H0V929</accession>
<keyword evidence="1" id="KW-0472">Membrane</keyword>
<keyword evidence="1" id="KW-1133">Transmembrane helix</keyword>
<feature type="non-terminal residue" evidence="2">
    <location>
        <position position="244"/>
    </location>
</feature>
<feature type="transmembrane region" description="Helical" evidence="1">
    <location>
        <begin position="6"/>
        <end position="24"/>
    </location>
</feature>
<keyword evidence="1" id="KW-0812">Transmembrane</keyword>
<dbReference type="AlphaFoldDB" id="A0A2H0V929"/>
<gene>
    <name evidence="2" type="ORF">COT95_01780</name>
</gene>
<reference evidence="3" key="1">
    <citation type="submission" date="2017-09" db="EMBL/GenBank/DDBJ databases">
        <title>Depth-based differentiation of microbial function through sediment-hosted aquifers and enrichment of novel symbionts in the deep terrestrial subsurface.</title>
        <authorList>
            <person name="Probst A.J."/>
            <person name="Ladd B."/>
            <person name="Jarett J.K."/>
            <person name="Geller-Mcgrath D.E."/>
            <person name="Sieber C.M.K."/>
            <person name="Emerson J.B."/>
            <person name="Anantharaman K."/>
            <person name="Thomas B.C."/>
            <person name="Malmstrom R."/>
            <person name="Stieglmeier M."/>
            <person name="Klingl A."/>
            <person name="Woyke T."/>
            <person name="Ryan C.M."/>
            <person name="Banfield J.F."/>
        </authorList>
    </citation>
    <scope>NUCLEOTIDE SEQUENCE [LARGE SCALE GENOMIC DNA]</scope>
</reference>
<comment type="caution">
    <text evidence="2">The sequence shown here is derived from an EMBL/GenBank/DDBJ whole genome shotgun (WGS) entry which is preliminary data.</text>
</comment>
<proteinExistence type="predicted"/>
<dbReference type="EMBL" id="PFAN01000087">
    <property type="protein sequence ID" value="PIR94879.1"/>
    <property type="molecule type" value="Genomic_DNA"/>
</dbReference>
<evidence type="ECO:0008006" key="4">
    <source>
        <dbReference type="Google" id="ProtNLM"/>
    </source>
</evidence>